<name>A0A143PVW3_LUTPR</name>
<gene>
    <name evidence="2" type="ORF">LuPra_06004</name>
</gene>
<dbReference type="Proteomes" id="UP000076079">
    <property type="component" value="Chromosome"/>
</dbReference>
<evidence type="ECO:0000313" key="3">
    <source>
        <dbReference type="Proteomes" id="UP000076079"/>
    </source>
</evidence>
<dbReference type="InterPro" id="IPR027395">
    <property type="entry name" value="WH_DNA-bd_dom"/>
</dbReference>
<dbReference type="RefSeq" id="WP_110174158.1">
    <property type="nucleotide sequence ID" value="NZ_CP015136.1"/>
</dbReference>
<dbReference type="OrthoDB" id="9800369at2"/>
<dbReference type="InterPro" id="IPR036390">
    <property type="entry name" value="WH_DNA-bd_sf"/>
</dbReference>
<dbReference type="SUPFAM" id="SSF46785">
    <property type="entry name" value="Winged helix' DNA-binding domain"/>
    <property type="match status" value="1"/>
</dbReference>
<feature type="domain" description="Winged helix DNA-binding" evidence="1">
    <location>
        <begin position="46"/>
        <end position="125"/>
    </location>
</feature>
<evidence type="ECO:0000313" key="2">
    <source>
        <dbReference type="EMBL" id="AMY12722.1"/>
    </source>
</evidence>
<reference evidence="2 3" key="1">
    <citation type="journal article" date="2016" name="Genome Announc.">
        <title>First Complete Genome Sequence of a Subdivision 6 Acidobacterium Strain.</title>
        <authorList>
            <person name="Huang S."/>
            <person name="Vieira S."/>
            <person name="Bunk B."/>
            <person name="Riedel T."/>
            <person name="Sproer C."/>
            <person name="Overmann J."/>
        </authorList>
    </citation>
    <scope>NUCLEOTIDE SEQUENCE [LARGE SCALE GENOMIC DNA]</scope>
    <source>
        <strain evidence="3">DSM 100886 HEG_-6_39</strain>
    </source>
</reference>
<dbReference type="KEGG" id="abac:LuPra_06004"/>
<accession>A0A143PVW3</accession>
<dbReference type="EMBL" id="CP015136">
    <property type="protein sequence ID" value="AMY12722.1"/>
    <property type="molecule type" value="Genomic_DNA"/>
</dbReference>
<dbReference type="PANTHER" id="PTHR37318:SF1">
    <property type="entry name" value="BSL7504 PROTEIN"/>
    <property type="match status" value="1"/>
</dbReference>
<evidence type="ECO:0000259" key="1">
    <source>
        <dbReference type="Pfam" id="PF13601"/>
    </source>
</evidence>
<dbReference type="AlphaFoldDB" id="A0A143PVW3"/>
<organism evidence="2 3">
    <name type="scientific">Luteitalea pratensis</name>
    <dbReference type="NCBI Taxonomy" id="1855912"/>
    <lineage>
        <taxon>Bacteria</taxon>
        <taxon>Pseudomonadati</taxon>
        <taxon>Acidobacteriota</taxon>
        <taxon>Vicinamibacteria</taxon>
        <taxon>Vicinamibacterales</taxon>
        <taxon>Vicinamibacteraceae</taxon>
        <taxon>Luteitalea</taxon>
    </lineage>
</organism>
<dbReference type="Pfam" id="PF13601">
    <property type="entry name" value="HTH_34"/>
    <property type="match status" value="1"/>
</dbReference>
<reference evidence="3" key="2">
    <citation type="submission" date="2016-04" db="EMBL/GenBank/DDBJ databases">
        <title>First Complete Genome Sequence of a Subdivision 6 Acidobacterium.</title>
        <authorList>
            <person name="Huang S."/>
            <person name="Vieira S."/>
            <person name="Bunk B."/>
            <person name="Riedel T."/>
            <person name="Sproeer C."/>
            <person name="Overmann J."/>
        </authorList>
    </citation>
    <scope>NUCLEOTIDE SEQUENCE [LARGE SCALE GENOMIC DNA]</scope>
    <source>
        <strain evidence="3">DSM 100886 HEG_-6_39</strain>
    </source>
</reference>
<protein>
    <submittedName>
        <fullName evidence="2">Helix-turn-helix domain protein</fullName>
    </submittedName>
</protein>
<dbReference type="InterPro" id="IPR036388">
    <property type="entry name" value="WH-like_DNA-bd_sf"/>
</dbReference>
<dbReference type="Gene3D" id="1.10.10.10">
    <property type="entry name" value="Winged helix-like DNA-binding domain superfamily/Winged helix DNA-binding domain"/>
    <property type="match status" value="1"/>
</dbReference>
<sequence>MTERLRTQDDVPVGRLRGFRPRVRSIDSHADPSSPLNLDKLIHERLRLAIVSSLAVQDKLSFNDLKTLLRTTDGNLSVHARKLEDAGYISCTKTFEGRLPRSEYSLTRAGRVALDRYLGHMEALITVTRAGSAKHIEEATT</sequence>
<proteinExistence type="predicted"/>
<dbReference type="PANTHER" id="PTHR37318">
    <property type="entry name" value="BSL7504 PROTEIN"/>
    <property type="match status" value="1"/>
</dbReference>
<keyword evidence="3" id="KW-1185">Reference proteome</keyword>
<dbReference type="STRING" id="1855912.LuPra_06004"/>